<evidence type="ECO:0000313" key="1">
    <source>
        <dbReference type="EMBL" id="AGH43940.1"/>
    </source>
</evidence>
<dbReference type="AlphaFoldDB" id="K7APX0"/>
<reference evidence="1 2" key="1">
    <citation type="journal article" date="2013" name="Genome Announc.">
        <title>Complete Genome Sequence of Glaciecola psychrophila Strain 170T.</title>
        <authorList>
            <person name="Yin J."/>
            <person name="Chen J."/>
            <person name="Liu G."/>
            <person name="Yu Y."/>
            <person name="Song L."/>
            <person name="Wang X."/>
            <person name="Qu X."/>
        </authorList>
    </citation>
    <scope>NUCLEOTIDE SEQUENCE [LARGE SCALE GENOMIC DNA]</scope>
    <source>
        <strain evidence="1 2">170</strain>
    </source>
</reference>
<gene>
    <name evidence="1" type="ORF">C427_1831</name>
</gene>
<keyword evidence="2" id="KW-1185">Reference proteome</keyword>
<protein>
    <submittedName>
        <fullName evidence="1">Uncharacterized protein</fullName>
    </submittedName>
</protein>
<dbReference type="HOGENOM" id="CLU_3293766_0_0_6"/>
<organism evidence="1 2">
    <name type="scientific">Paraglaciecola psychrophila 170</name>
    <dbReference type="NCBI Taxonomy" id="1129794"/>
    <lineage>
        <taxon>Bacteria</taxon>
        <taxon>Pseudomonadati</taxon>
        <taxon>Pseudomonadota</taxon>
        <taxon>Gammaproteobacteria</taxon>
        <taxon>Alteromonadales</taxon>
        <taxon>Alteromonadaceae</taxon>
        <taxon>Paraglaciecola</taxon>
    </lineage>
</organism>
<sequence length="40" mass="4724">MLNIPMAVAKFVQEQFILITGYRLIEYGDRMQSTLLIFCR</sequence>
<name>K7APX0_9ALTE</name>
<dbReference type="Proteomes" id="UP000011864">
    <property type="component" value="Chromosome"/>
</dbReference>
<proteinExistence type="predicted"/>
<evidence type="ECO:0000313" key="2">
    <source>
        <dbReference type="Proteomes" id="UP000011864"/>
    </source>
</evidence>
<accession>K7APX0</accession>
<dbReference type="KEGG" id="gps:C427_1831"/>
<dbReference type="EMBL" id="CP003837">
    <property type="protein sequence ID" value="AGH43940.1"/>
    <property type="molecule type" value="Genomic_DNA"/>
</dbReference>